<reference evidence="2 3" key="1">
    <citation type="submission" date="2020-02" db="EMBL/GenBank/DDBJ databases">
        <authorList>
            <person name="Hogendoorn C."/>
        </authorList>
    </citation>
    <scope>NUCLEOTIDE SEQUENCE [LARGE SCALE GENOMIC DNA]</scope>
    <source>
        <strain evidence="2">R501</strain>
    </source>
</reference>
<protein>
    <recommendedName>
        <fullName evidence="1">DUF2249 domain-containing protein</fullName>
    </recommendedName>
</protein>
<accession>A0A6F8ZF06</accession>
<dbReference type="KEGG" id="hfv:R50_0673"/>
<dbReference type="Pfam" id="PF10006">
    <property type="entry name" value="DUF2249"/>
    <property type="match status" value="1"/>
</dbReference>
<evidence type="ECO:0000313" key="2">
    <source>
        <dbReference type="EMBL" id="CAB1128179.1"/>
    </source>
</evidence>
<feature type="domain" description="DUF2249" evidence="1">
    <location>
        <begin position="6"/>
        <end position="71"/>
    </location>
</feature>
<evidence type="ECO:0000313" key="3">
    <source>
        <dbReference type="Proteomes" id="UP000503399"/>
    </source>
</evidence>
<proteinExistence type="predicted"/>
<gene>
    <name evidence="2" type="ORF">R50_0673</name>
</gene>
<dbReference type="EMBL" id="LR778114">
    <property type="protein sequence ID" value="CAB1128179.1"/>
    <property type="molecule type" value="Genomic_DNA"/>
</dbReference>
<dbReference type="InterPro" id="IPR018720">
    <property type="entry name" value="DUF2249"/>
</dbReference>
<name>A0A6F8ZF06_9FIRM</name>
<organism evidence="2 3">
    <name type="scientific">Candidatus Hydrogenisulfobacillus filiaventi</name>
    <dbReference type="NCBI Taxonomy" id="2707344"/>
    <lineage>
        <taxon>Bacteria</taxon>
        <taxon>Bacillati</taxon>
        <taxon>Bacillota</taxon>
        <taxon>Clostridia</taxon>
        <taxon>Eubacteriales</taxon>
        <taxon>Clostridiales Family XVII. Incertae Sedis</taxon>
        <taxon>Candidatus Hydrogenisulfobacillus</taxon>
    </lineage>
</organism>
<dbReference type="Proteomes" id="UP000503399">
    <property type="component" value="Chromosome"/>
</dbReference>
<keyword evidence="3" id="KW-1185">Reference proteome</keyword>
<sequence length="83" mass="9552">MAPKRLDVRDDLREGREPFQRIMDFVDGLEPGESWELLATFRPDPLIRVMSRRGYRHAAEEWDDGTWCITFLAEAAAEGGQEA</sequence>
<evidence type="ECO:0000259" key="1">
    <source>
        <dbReference type="Pfam" id="PF10006"/>
    </source>
</evidence>
<dbReference type="AlphaFoldDB" id="A0A6F8ZF06"/>